<dbReference type="SMART" id="SM00734">
    <property type="entry name" value="ZnF_Rad18"/>
    <property type="match status" value="1"/>
</dbReference>
<evidence type="ECO:0000256" key="14">
    <source>
        <dbReference type="ARBA" id="ARBA00030396"/>
    </source>
</evidence>
<dbReference type="GO" id="GO:0005634">
    <property type="term" value="C:nucleus"/>
    <property type="evidence" value="ECO:0007669"/>
    <property type="project" value="UniProtKB-SubCell"/>
</dbReference>
<dbReference type="GO" id="GO:0031593">
    <property type="term" value="F:polyubiquitin modification-dependent protein binding"/>
    <property type="evidence" value="ECO:0007669"/>
    <property type="project" value="TreeGrafter"/>
</dbReference>
<evidence type="ECO:0000256" key="11">
    <source>
        <dbReference type="ARBA" id="ARBA00023049"/>
    </source>
</evidence>
<name>A0AAU9G0E5_DROMD</name>
<keyword evidence="9" id="KW-0378">Hydrolase</keyword>
<dbReference type="Pfam" id="PF10263">
    <property type="entry name" value="SprT-like"/>
    <property type="match status" value="1"/>
</dbReference>
<keyword evidence="5" id="KW-0645">Protease</keyword>
<evidence type="ECO:0000256" key="9">
    <source>
        <dbReference type="ARBA" id="ARBA00022801"/>
    </source>
</evidence>
<proteinExistence type="inferred from homology"/>
<evidence type="ECO:0000259" key="17">
    <source>
        <dbReference type="SMART" id="SM00734"/>
    </source>
</evidence>
<dbReference type="InterPro" id="IPR006642">
    <property type="entry name" value="Rad18_UBZ4"/>
</dbReference>
<evidence type="ECO:0000256" key="6">
    <source>
        <dbReference type="ARBA" id="ARBA00022723"/>
    </source>
</evidence>
<evidence type="ECO:0000256" key="3">
    <source>
        <dbReference type="ARBA" id="ARBA00010724"/>
    </source>
</evidence>
<evidence type="ECO:0000259" key="16">
    <source>
        <dbReference type="SMART" id="SM00731"/>
    </source>
</evidence>
<keyword evidence="7" id="KW-0227">DNA damage</keyword>
<evidence type="ECO:0000256" key="5">
    <source>
        <dbReference type="ARBA" id="ARBA00022670"/>
    </source>
</evidence>
<dbReference type="GO" id="GO:0006508">
    <property type="term" value="P:proteolysis"/>
    <property type="evidence" value="ECO:0007669"/>
    <property type="project" value="UniProtKB-KW"/>
</dbReference>
<organism evidence="18 19">
    <name type="scientific">Drosophila madeirensis</name>
    <name type="common">Fruit fly</name>
    <dbReference type="NCBI Taxonomy" id="30013"/>
    <lineage>
        <taxon>Eukaryota</taxon>
        <taxon>Metazoa</taxon>
        <taxon>Ecdysozoa</taxon>
        <taxon>Arthropoda</taxon>
        <taxon>Hexapoda</taxon>
        <taxon>Insecta</taxon>
        <taxon>Pterygota</taxon>
        <taxon>Neoptera</taxon>
        <taxon>Endopterygota</taxon>
        <taxon>Diptera</taxon>
        <taxon>Brachycera</taxon>
        <taxon>Muscomorpha</taxon>
        <taxon>Ephydroidea</taxon>
        <taxon>Drosophilidae</taxon>
        <taxon>Drosophila</taxon>
        <taxon>Sophophora</taxon>
    </lineage>
</organism>
<dbReference type="InterPro" id="IPR006640">
    <property type="entry name" value="SprT-like_domain"/>
</dbReference>
<dbReference type="PANTHER" id="PTHR21220">
    <property type="entry name" value="DNA-DEPENDENT METALLOPROTEASE SPRTN"/>
    <property type="match status" value="1"/>
</dbReference>
<feature type="region of interest" description="Disordered" evidence="15">
    <location>
        <begin position="283"/>
        <end position="335"/>
    </location>
</feature>
<keyword evidence="19" id="KW-1185">Reference proteome</keyword>
<feature type="region of interest" description="Disordered" evidence="15">
    <location>
        <begin position="427"/>
        <end position="455"/>
    </location>
</feature>
<feature type="compositionally biased region" description="Basic and acidic residues" evidence="15">
    <location>
        <begin position="433"/>
        <end position="449"/>
    </location>
</feature>
<sequence>MSEDSDFLFAQRLSRRLNGEEAVEKQSQPQAKETADEEADYLFALRLQEEEQKQRAEEPTDLDDSLQFVYPTKQAKALAKSSPLHPMTRSDGMGKDYLNQTSNLVHAEWEVLDPTPNIFSMFVRFNEKFFQDRLGSVVLEWSKRMFSCAGICYLRSNRYTKEITIRLSEPLLKLRPRKDLVETLLHEMIHAYCYVLNIREGNGGHGPNFKRIMNTINQVAGTNISVYHNFHDEVARYKTHVWRCTGICQNRPPFHGYVRRTANRAPGPNDQWWEKHTRDCSGTFQKVSEPEKRKPQQKAKAEKPVPKATVKKETSGSGDIRNFIGNPPAKKQATVSSGLLDHLVSGVPPTSYPGQSNNPFAMPKSKIRSISDLDKSADEQENTGAGVQEHFLGGQGYTLTSSKGATAAAGSAHDADFVRNIRQKRFGQVPAAAKEEPEQSTRKRSHSPEEDSPMIAWESYDDDVMVAQNMTPTVLLLSSDEESDGDRGRDRDRDSERPKSGYGNVTSSQELTRKIKQEVMFDESKDFGDDDIVMIDDEYDDGQQEDLDSSLIAATELADQSVIDDLFGTDTLLAEFQLQNDVVATGSRSENNLNNDIVTCPICFNSIKRSQLSNHFEGCFITNTVEPPSFKPKSKSRPATVTSGNSRAARSRGSSKQVLRDAGYTEAEIAPLNLSSEEEPTPRQLRQRSLFKKTISCPKCGRELLGHQLDAHRSLCEGKL</sequence>
<feature type="region of interest" description="Disordered" evidence="15">
    <location>
        <begin position="629"/>
        <end position="660"/>
    </location>
</feature>
<accession>A0AAU9G0E5</accession>
<dbReference type="InterPro" id="IPR044245">
    <property type="entry name" value="Spartan"/>
</dbReference>
<dbReference type="GO" id="GO:0003697">
    <property type="term" value="F:single-stranded DNA binding"/>
    <property type="evidence" value="ECO:0007669"/>
    <property type="project" value="InterPro"/>
</dbReference>
<evidence type="ECO:0000256" key="10">
    <source>
        <dbReference type="ARBA" id="ARBA00022833"/>
    </source>
</evidence>
<comment type="subcellular location">
    <subcellularLocation>
        <location evidence="2">Chromosome</location>
    </subcellularLocation>
    <subcellularLocation>
        <location evidence="1">Nucleus</location>
    </subcellularLocation>
</comment>
<keyword evidence="10" id="KW-0862">Zinc</keyword>
<comment type="similarity">
    <text evidence="3">Belongs to the Spartan family.</text>
</comment>
<feature type="compositionally biased region" description="Basic and acidic residues" evidence="15">
    <location>
        <begin position="485"/>
        <end position="499"/>
    </location>
</feature>
<reference evidence="18 19" key="1">
    <citation type="submission" date="2024-02" db="EMBL/GenBank/DDBJ databases">
        <title>A chromosome-level genome assembly of Drosophila madeirensis, a fruit fly species endemic to Madeira island.</title>
        <authorList>
            <person name="Tomihara K."/>
            <person name="Llopart A."/>
            <person name="Yamamoto D."/>
        </authorList>
    </citation>
    <scope>NUCLEOTIDE SEQUENCE [LARGE SCALE GENOMIC DNA]</scope>
    <source>
        <strain evidence="18 19">RF1</strain>
    </source>
</reference>
<gene>
    <name evidence="18" type="ORF">DMAD_01571</name>
</gene>
<keyword evidence="8" id="KW-0863">Zinc-finger</keyword>
<keyword evidence="4" id="KW-0158">Chromosome</keyword>
<dbReference type="EMBL" id="AP029266">
    <property type="protein sequence ID" value="BFG01930.1"/>
    <property type="molecule type" value="Genomic_DNA"/>
</dbReference>
<dbReference type="SMART" id="SM00731">
    <property type="entry name" value="SprT"/>
    <property type="match status" value="1"/>
</dbReference>
<keyword evidence="13" id="KW-0539">Nucleus</keyword>
<feature type="domain" description="SprT-like" evidence="16">
    <location>
        <begin position="116"/>
        <end position="287"/>
    </location>
</feature>
<evidence type="ECO:0000256" key="1">
    <source>
        <dbReference type="ARBA" id="ARBA00004123"/>
    </source>
</evidence>
<feature type="compositionally biased region" description="Low complexity" evidence="15">
    <location>
        <begin position="643"/>
        <end position="655"/>
    </location>
</feature>
<evidence type="ECO:0000256" key="13">
    <source>
        <dbReference type="ARBA" id="ARBA00023242"/>
    </source>
</evidence>
<dbReference type="GO" id="GO:0008270">
    <property type="term" value="F:zinc ion binding"/>
    <property type="evidence" value="ECO:0007669"/>
    <property type="project" value="UniProtKB-KW"/>
</dbReference>
<evidence type="ECO:0000313" key="18">
    <source>
        <dbReference type="EMBL" id="BFG01930.1"/>
    </source>
</evidence>
<protein>
    <recommendedName>
        <fullName evidence="14">Protein with SprT-like domain at the N terminus</fullName>
    </recommendedName>
</protein>
<dbReference type="Pfam" id="PF22934">
    <property type="entry name" value="SPRTN_ZBD"/>
    <property type="match status" value="1"/>
</dbReference>
<feature type="region of interest" description="Disordered" evidence="15">
    <location>
        <begin position="475"/>
        <end position="509"/>
    </location>
</feature>
<evidence type="ECO:0000256" key="7">
    <source>
        <dbReference type="ARBA" id="ARBA00022763"/>
    </source>
</evidence>
<dbReference type="GO" id="GO:0006281">
    <property type="term" value="P:DNA repair"/>
    <property type="evidence" value="ECO:0007669"/>
    <property type="project" value="UniProtKB-KW"/>
</dbReference>
<dbReference type="GO" id="GO:0005694">
    <property type="term" value="C:chromosome"/>
    <property type="evidence" value="ECO:0007669"/>
    <property type="project" value="UniProtKB-SubCell"/>
</dbReference>
<dbReference type="AlphaFoldDB" id="A0AAU9G0E5"/>
<evidence type="ECO:0000256" key="15">
    <source>
        <dbReference type="SAM" id="MobiDB-lite"/>
    </source>
</evidence>
<dbReference type="PANTHER" id="PTHR21220:SF0">
    <property type="entry name" value="DNA-DEPENDENT METALLOPROTEASE SPRTN"/>
    <property type="match status" value="1"/>
</dbReference>
<evidence type="ECO:0000313" key="19">
    <source>
        <dbReference type="Proteomes" id="UP001500889"/>
    </source>
</evidence>
<evidence type="ECO:0000256" key="4">
    <source>
        <dbReference type="ARBA" id="ARBA00022454"/>
    </source>
</evidence>
<keyword evidence="12" id="KW-0234">DNA repair</keyword>
<feature type="compositionally biased region" description="Basic and acidic residues" evidence="15">
    <location>
        <begin position="288"/>
        <end position="314"/>
    </location>
</feature>
<evidence type="ECO:0000256" key="2">
    <source>
        <dbReference type="ARBA" id="ARBA00004286"/>
    </source>
</evidence>
<keyword evidence="6" id="KW-0479">Metal-binding</keyword>
<feature type="domain" description="UBZ4-type" evidence="17">
    <location>
        <begin position="597"/>
        <end position="620"/>
    </location>
</feature>
<dbReference type="InterPro" id="IPR055220">
    <property type="entry name" value="SPRTN_ZBD"/>
</dbReference>
<keyword evidence="11" id="KW-0482">Metalloprotease</keyword>
<evidence type="ECO:0000256" key="8">
    <source>
        <dbReference type="ARBA" id="ARBA00022771"/>
    </source>
</evidence>
<dbReference type="GO" id="GO:0004222">
    <property type="term" value="F:metalloendopeptidase activity"/>
    <property type="evidence" value="ECO:0007669"/>
    <property type="project" value="InterPro"/>
</dbReference>
<evidence type="ECO:0000256" key="12">
    <source>
        <dbReference type="ARBA" id="ARBA00023204"/>
    </source>
</evidence>
<dbReference type="Proteomes" id="UP001500889">
    <property type="component" value="Chromosome A"/>
</dbReference>